<evidence type="ECO:0000313" key="2">
    <source>
        <dbReference type="Proteomes" id="UP000231293"/>
    </source>
</evidence>
<sequence>MRGGGFQYSNTAIETALMMEGTFSMPSPALQGFFELAFKPMDVTLISVNVQRQFTPNIAIKREGYSIFRY</sequence>
<name>A0A2N9WT23_9NEIS</name>
<reference evidence="1 2" key="1">
    <citation type="journal article" date="2017" name="MBio">
        <title>Type VI secretion-mediated competition in the bee gut microbiome.</title>
        <authorList>
            <person name="Steele M.I."/>
            <person name="Kwong W.K."/>
            <person name="Powell J.E."/>
            <person name="Whiteley M."/>
            <person name="Moran N.A."/>
        </authorList>
    </citation>
    <scope>NUCLEOTIDE SEQUENCE [LARGE SCALE GENOMIC DNA]</scope>
    <source>
        <strain evidence="1 2">App2-2</strain>
    </source>
</reference>
<dbReference type="Proteomes" id="UP000231293">
    <property type="component" value="Unassembled WGS sequence"/>
</dbReference>
<comment type="caution">
    <text evidence="1">The sequence shown here is derived from an EMBL/GenBank/DDBJ whole genome shotgun (WGS) entry which is preliminary data.</text>
</comment>
<proteinExistence type="predicted"/>
<dbReference type="EMBL" id="MDVB01000085">
    <property type="protein sequence ID" value="PIT14407.1"/>
    <property type="molecule type" value="Genomic_DNA"/>
</dbReference>
<evidence type="ECO:0000313" key="1">
    <source>
        <dbReference type="EMBL" id="PIT14407.1"/>
    </source>
</evidence>
<protein>
    <submittedName>
        <fullName evidence="1">Uncharacterized protein</fullName>
    </submittedName>
</protein>
<gene>
    <name evidence="1" type="ORF">BGI32_07570</name>
</gene>
<organism evidence="1 2">
    <name type="scientific">Snodgrassella alvi</name>
    <dbReference type="NCBI Taxonomy" id="1196083"/>
    <lineage>
        <taxon>Bacteria</taxon>
        <taxon>Pseudomonadati</taxon>
        <taxon>Pseudomonadota</taxon>
        <taxon>Betaproteobacteria</taxon>
        <taxon>Neisseriales</taxon>
        <taxon>Neisseriaceae</taxon>
        <taxon>Snodgrassella</taxon>
    </lineage>
</organism>
<dbReference type="AlphaFoldDB" id="A0A2N9WT23"/>
<accession>A0A2N9WT23</accession>